<accession>A0A024P7W0</accession>
<dbReference type="InterPro" id="IPR016032">
    <property type="entry name" value="Sig_transdc_resp-reg_C-effctor"/>
</dbReference>
<proteinExistence type="predicted"/>
<reference evidence="3 4" key="2">
    <citation type="submission" date="2014-05" db="EMBL/GenBank/DDBJ databases">
        <title>Draft genome sequence of Halobacillus karajensis HK-03.</title>
        <authorList>
            <person name="Khelaifia S."/>
            <person name="Croce O."/>
            <person name="Lagier J.C."/>
            <person name="Raoult D."/>
        </authorList>
    </citation>
    <scope>NUCLEOTIDE SEQUENCE [LARGE SCALE GENOMIC DNA]</scope>
    <source>
        <strain evidence="3 4">HD-03</strain>
    </source>
</reference>
<dbReference type="GO" id="GO:0003677">
    <property type="term" value="F:DNA binding"/>
    <property type="evidence" value="ECO:0007669"/>
    <property type="project" value="InterPro"/>
</dbReference>
<dbReference type="Proteomes" id="UP000028868">
    <property type="component" value="Unassembled WGS sequence"/>
</dbReference>
<evidence type="ECO:0000313" key="4">
    <source>
        <dbReference type="Proteomes" id="UP000028868"/>
    </source>
</evidence>
<comment type="caution">
    <text evidence="3">The sequence shown here is derived from an EMBL/GenBank/DDBJ whole genome shotgun (WGS) entry which is preliminary data.</text>
</comment>
<gene>
    <name evidence="3" type="ORF">BN983_03007</name>
</gene>
<evidence type="ECO:0000256" key="2">
    <source>
        <dbReference type="ARBA" id="ARBA00023163"/>
    </source>
</evidence>
<dbReference type="EMBL" id="CCDI010000004">
    <property type="protein sequence ID" value="CDQ24711.1"/>
    <property type="molecule type" value="Genomic_DNA"/>
</dbReference>
<keyword evidence="4" id="KW-1185">Reference proteome</keyword>
<dbReference type="SUPFAM" id="SSF46894">
    <property type="entry name" value="C-terminal effector domain of the bipartite response regulators"/>
    <property type="match status" value="1"/>
</dbReference>
<name>A0A024P7W0_9BACI</name>
<dbReference type="AlphaFoldDB" id="A0A024P7W0"/>
<keyword evidence="2" id="KW-0804">Transcription</keyword>
<dbReference type="RefSeq" id="WP_035509884.1">
    <property type="nucleotide sequence ID" value="NZ_CCDH010000004.1"/>
</dbReference>
<dbReference type="GO" id="GO:0006355">
    <property type="term" value="P:regulation of DNA-templated transcription"/>
    <property type="evidence" value="ECO:0007669"/>
    <property type="project" value="InterPro"/>
</dbReference>
<evidence type="ECO:0000256" key="1">
    <source>
        <dbReference type="ARBA" id="ARBA00023015"/>
    </source>
</evidence>
<reference evidence="4" key="1">
    <citation type="submission" date="2014-03" db="EMBL/GenBank/DDBJ databases">
        <authorList>
            <person name="Urmite Genomes U."/>
        </authorList>
    </citation>
    <scope>NUCLEOTIDE SEQUENCE [LARGE SCALE GENOMIC DNA]</scope>
    <source>
        <strain evidence="4">HD-03</strain>
    </source>
</reference>
<sequence length="222" mass="26166">MAYYYTNNKYFQRKLDRELSIEGLIQGGKNEDEERGEEVLHFLLRNQKNFKKPKHQKISENDLTRSDFLGKVLQDYNEILEQITKDLTEKKNDGKRYLRTRAKFQINQDMIYTKDSLLGTFGYETSISESTVPNLDVIDLRNPAHIKALLPLKIEFDPNNDLSFIILDLEESINETLNECEKIIVEMVRDGFLVKEIAEEMGITYKQAQYRIRKIIKKISEF</sequence>
<protein>
    <submittedName>
        <fullName evidence="3">Uncharacterized protein</fullName>
    </submittedName>
</protein>
<evidence type="ECO:0000313" key="3">
    <source>
        <dbReference type="EMBL" id="CDQ24711.1"/>
    </source>
</evidence>
<organism evidence="3 4">
    <name type="scientific">Halobacillus karajensis</name>
    <dbReference type="NCBI Taxonomy" id="195088"/>
    <lineage>
        <taxon>Bacteria</taxon>
        <taxon>Bacillati</taxon>
        <taxon>Bacillota</taxon>
        <taxon>Bacilli</taxon>
        <taxon>Bacillales</taxon>
        <taxon>Bacillaceae</taxon>
        <taxon>Halobacillus</taxon>
    </lineage>
</organism>
<keyword evidence="1" id="KW-0805">Transcription regulation</keyword>